<sequence>MTITVLIMSARLGVLIATYLEPDLVQRIADVDPRIDVSYEPEIVPVPRYVCDHVGTPRQLTSAQQDRWERALAGADVSFDFDWQAPADLATRAPGLRWVQATSAGIGGFVQRTGLDRTGLTFTTAAGIHAVPLAEFAVLGALHFVKGVPHLRAQQAAHHWQRYTTSRLAGRTVTVVGLGGIGRQVVASFAALGTRVLAVGRPGRDYEVDAAAGVHTTDELDDLLRWTDVLVLCTPLTAQTDGLLSAERIAKLKPGAIVVNIGRGQLVDETALVKALRGGALAGAALDVFGTEPLPAESPLWDLDNVLVSPHSASTVDTENAAITDLFCDNLRRYLDGRELRNVYQRELGY</sequence>
<dbReference type="STRING" id="137265.SAMN05421684_7667"/>
<dbReference type="Pfam" id="PF02826">
    <property type="entry name" value="2-Hacid_dh_C"/>
    <property type="match status" value="1"/>
</dbReference>
<dbReference type="CDD" id="cd05300">
    <property type="entry name" value="2-Hacid_dh_1"/>
    <property type="match status" value="1"/>
</dbReference>
<dbReference type="Proteomes" id="UP000199632">
    <property type="component" value="Unassembled WGS sequence"/>
</dbReference>
<dbReference type="InterPro" id="IPR006140">
    <property type="entry name" value="D-isomer_DH_NAD-bd"/>
</dbReference>
<dbReference type="AlphaFoldDB" id="A0A1H3UQC3"/>
<dbReference type="InterPro" id="IPR036291">
    <property type="entry name" value="NAD(P)-bd_dom_sf"/>
</dbReference>
<organism evidence="4 5">
    <name type="scientific">Asanoa ishikariensis</name>
    <dbReference type="NCBI Taxonomy" id="137265"/>
    <lineage>
        <taxon>Bacteria</taxon>
        <taxon>Bacillati</taxon>
        <taxon>Actinomycetota</taxon>
        <taxon>Actinomycetes</taxon>
        <taxon>Micromonosporales</taxon>
        <taxon>Micromonosporaceae</taxon>
        <taxon>Asanoa</taxon>
    </lineage>
</organism>
<dbReference type="GO" id="GO:0051287">
    <property type="term" value="F:NAD binding"/>
    <property type="evidence" value="ECO:0007669"/>
    <property type="project" value="InterPro"/>
</dbReference>
<proteinExistence type="predicted"/>
<dbReference type="PANTHER" id="PTHR43333:SF1">
    <property type="entry name" value="D-ISOMER SPECIFIC 2-HYDROXYACID DEHYDROGENASE NAD-BINDING DOMAIN-CONTAINING PROTEIN"/>
    <property type="match status" value="1"/>
</dbReference>
<dbReference type="PROSITE" id="PS00671">
    <property type="entry name" value="D_2_HYDROXYACID_DH_3"/>
    <property type="match status" value="1"/>
</dbReference>
<feature type="domain" description="D-isomer specific 2-hydroxyacid dehydrogenase NAD-binding" evidence="3">
    <location>
        <begin position="141"/>
        <end position="313"/>
    </location>
</feature>
<dbReference type="Gene3D" id="3.40.50.720">
    <property type="entry name" value="NAD(P)-binding Rossmann-like Domain"/>
    <property type="match status" value="2"/>
</dbReference>
<dbReference type="PANTHER" id="PTHR43333">
    <property type="entry name" value="2-HACID_DH_C DOMAIN-CONTAINING PROTEIN"/>
    <property type="match status" value="1"/>
</dbReference>
<evidence type="ECO:0000313" key="5">
    <source>
        <dbReference type="Proteomes" id="UP000199632"/>
    </source>
</evidence>
<keyword evidence="5" id="KW-1185">Reference proteome</keyword>
<dbReference type="GO" id="GO:0016616">
    <property type="term" value="F:oxidoreductase activity, acting on the CH-OH group of donors, NAD or NADP as acceptor"/>
    <property type="evidence" value="ECO:0007669"/>
    <property type="project" value="UniProtKB-ARBA"/>
</dbReference>
<keyword evidence="1" id="KW-0560">Oxidoreductase</keyword>
<reference evidence="5" key="1">
    <citation type="submission" date="2016-10" db="EMBL/GenBank/DDBJ databases">
        <authorList>
            <person name="Varghese N."/>
            <person name="Submissions S."/>
        </authorList>
    </citation>
    <scope>NUCLEOTIDE SEQUENCE [LARGE SCALE GENOMIC DNA]</scope>
    <source>
        <strain evidence="5">DSM 44718</strain>
    </source>
</reference>
<keyword evidence="2" id="KW-0520">NAD</keyword>
<evidence type="ECO:0000256" key="1">
    <source>
        <dbReference type="ARBA" id="ARBA00023002"/>
    </source>
</evidence>
<dbReference type="SUPFAM" id="SSF51735">
    <property type="entry name" value="NAD(P)-binding Rossmann-fold domains"/>
    <property type="match status" value="1"/>
</dbReference>
<dbReference type="EMBL" id="FNQB01000005">
    <property type="protein sequence ID" value="SDZ64105.1"/>
    <property type="molecule type" value="Genomic_DNA"/>
</dbReference>
<gene>
    <name evidence="4" type="ORF">SAMN05421684_7667</name>
</gene>
<evidence type="ECO:0000256" key="2">
    <source>
        <dbReference type="ARBA" id="ARBA00023027"/>
    </source>
</evidence>
<name>A0A1H3UQC3_9ACTN</name>
<evidence type="ECO:0000259" key="3">
    <source>
        <dbReference type="Pfam" id="PF02826"/>
    </source>
</evidence>
<evidence type="ECO:0000313" key="4">
    <source>
        <dbReference type="EMBL" id="SDZ64105.1"/>
    </source>
</evidence>
<dbReference type="InterPro" id="IPR029753">
    <property type="entry name" value="D-isomer_DH_CS"/>
</dbReference>
<protein>
    <submittedName>
        <fullName evidence="4">Phosphoglycerate dehydrogenase</fullName>
    </submittedName>
</protein>
<accession>A0A1H3UQC3</accession>